<name>E1IBA0_9CHLR</name>
<feature type="domain" description="Response regulatory" evidence="3">
    <location>
        <begin position="2"/>
        <end position="115"/>
    </location>
</feature>
<comment type="caution">
    <text evidence="4">The sequence shown here is derived from an EMBL/GenBank/DDBJ whole genome shotgun (WGS) entry which is preliminary data.</text>
</comment>
<evidence type="ECO:0000256" key="1">
    <source>
        <dbReference type="ARBA" id="ARBA00022553"/>
    </source>
</evidence>
<feature type="modified residue" description="4-aspartylphosphate" evidence="2">
    <location>
        <position position="53"/>
    </location>
</feature>
<organism evidence="4 5">
    <name type="scientific">Oscillochloris trichoides DG-6</name>
    <dbReference type="NCBI Taxonomy" id="765420"/>
    <lineage>
        <taxon>Bacteria</taxon>
        <taxon>Bacillati</taxon>
        <taxon>Chloroflexota</taxon>
        <taxon>Chloroflexia</taxon>
        <taxon>Chloroflexales</taxon>
        <taxon>Chloroflexineae</taxon>
        <taxon>Oscillochloridaceae</taxon>
        <taxon>Oscillochloris</taxon>
    </lineage>
</organism>
<proteinExistence type="predicted"/>
<reference evidence="4 5" key="1">
    <citation type="journal article" date="2011" name="J. Bacteriol.">
        <title>Draft genome sequence of the anoxygenic filamentous phototrophic bacterium Oscillochloris trichoides subsp. DG-6.</title>
        <authorList>
            <person name="Kuznetsov B.B."/>
            <person name="Ivanovsky R.N."/>
            <person name="Keppen O.I."/>
            <person name="Sukhacheva M.V."/>
            <person name="Bumazhkin B.K."/>
            <person name="Patutina E.O."/>
            <person name="Beletsky A.V."/>
            <person name="Mardanov A.V."/>
            <person name="Baslerov R.V."/>
            <person name="Panteleeva A.N."/>
            <person name="Kolganova T.V."/>
            <person name="Ravin N.V."/>
            <person name="Skryabin K.G."/>
        </authorList>
    </citation>
    <scope>NUCLEOTIDE SEQUENCE [LARGE SCALE GENOMIC DNA]</scope>
    <source>
        <strain evidence="4 5">DG-6</strain>
    </source>
</reference>
<sequence length="125" mass="13775">MRVLIVEDDAAVRTFLYRVLCILLPNAQIVSAVDGHQALLEFLAEPADLVISDHRMPNMTGLELLITLREHSSVPFIMISAEAATERRAMQAGASAYLAKPLTINDLRAVISHVLAISFDYTSRV</sequence>
<dbReference type="Proteomes" id="UP000054010">
    <property type="component" value="Unassembled WGS sequence"/>
</dbReference>
<dbReference type="SMART" id="SM00448">
    <property type="entry name" value="REC"/>
    <property type="match status" value="1"/>
</dbReference>
<keyword evidence="4" id="KW-0238">DNA-binding</keyword>
<dbReference type="InterPro" id="IPR001789">
    <property type="entry name" value="Sig_transdc_resp-reg_receiver"/>
</dbReference>
<protein>
    <submittedName>
        <fullName evidence="4">Sigma-54 dependent DNA-binding reponse regulator</fullName>
    </submittedName>
</protein>
<dbReference type="GO" id="GO:0000160">
    <property type="term" value="P:phosphorelay signal transduction system"/>
    <property type="evidence" value="ECO:0007669"/>
    <property type="project" value="InterPro"/>
</dbReference>
<evidence type="ECO:0000259" key="3">
    <source>
        <dbReference type="PROSITE" id="PS50110"/>
    </source>
</evidence>
<dbReference type="STRING" id="765420.OSCT_0601"/>
<dbReference type="PANTHER" id="PTHR44591">
    <property type="entry name" value="STRESS RESPONSE REGULATOR PROTEIN 1"/>
    <property type="match status" value="1"/>
</dbReference>
<dbReference type="eggNOG" id="COG0745">
    <property type="taxonomic scope" value="Bacteria"/>
</dbReference>
<dbReference type="HOGENOM" id="CLU_000445_69_9_0"/>
<dbReference type="Gene3D" id="3.40.50.2300">
    <property type="match status" value="1"/>
</dbReference>
<keyword evidence="1 2" id="KW-0597">Phosphoprotein</keyword>
<accession>E1IBA0</accession>
<dbReference type="AlphaFoldDB" id="E1IBA0"/>
<dbReference type="PANTHER" id="PTHR44591:SF23">
    <property type="entry name" value="CHEY SUBFAMILY"/>
    <property type="match status" value="1"/>
</dbReference>
<evidence type="ECO:0000313" key="4">
    <source>
        <dbReference type="EMBL" id="EFO81585.1"/>
    </source>
</evidence>
<evidence type="ECO:0000256" key="2">
    <source>
        <dbReference type="PROSITE-ProRule" id="PRU00169"/>
    </source>
</evidence>
<dbReference type="PROSITE" id="PS50110">
    <property type="entry name" value="RESPONSE_REGULATORY"/>
    <property type="match status" value="1"/>
</dbReference>
<dbReference type="GO" id="GO:0003677">
    <property type="term" value="F:DNA binding"/>
    <property type="evidence" value="ECO:0007669"/>
    <property type="project" value="UniProtKB-KW"/>
</dbReference>
<dbReference type="InterPro" id="IPR011006">
    <property type="entry name" value="CheY-like_superfamily"/>
</dbReference>
<dbReference type="OrthoDB" id="9802066at2"/>
<dbReference type="EMBL" id="ADVR01000010">
    <property type="protein sequence ID" value="EFO81585.1"/>
    <property type="molecule type" value="Genomic_DNA"/>
</dbReference>
<evidence type="ECO:0000313" key="5">
    <source>
        <dbReference type="Proteomes" id="UP000054010"/>
    </source>
</evidence>
<gene>
    <name evidence="4" type="ORF">OSCT_0601</name>
</gene>
<dbReference type="InterPro" id="IPR050595">
    <property type="entry name" value="Bact_response_regulator"/>
</dbReference>
<dbReference type="Pfam" id="PF00072">
    <property type="entry name" value="Response_reg"/>
    <property type="match status" value="1"/>
</dbReference>
<dbReference type="SUPFAM" id="SSF52172">
    <property type="entry name" value="CheY-like"/>
    <property type="match status" value="1"/>
</dbReference>
<keyword evidence="5" id="KW-1185">Reference proteome</keyword>